<name>A0A1G9MG20_9FIRM</name>
<dbReference type="OrthoDB" id="5298378at2"/>
<dbReference type="STRING" id="321763.SAMN04488692_10843"/>
<dbReference type="SUPFAM" id="SSF50891">
    <property type="entry name" value="Cyclophilin-like"/>
    <property type="match status" value="1"/>
</dbReference>
<keyword evidence="3" id="KW-1185">Reference proteome</keyword>
<feature type="domain" description="Cyclophilin TM1367-like" evidence="1">
    <location>
        <begin position="3"/>
        <end position="120"/>
    </location>
</feature>
<dbReference type="Proteomes" id="UP000199476">
    <property type="component" value="Unassembled WGS sequence"/>
</dbReference>
<dbReference type="Gene3D" id="2.40.100.20">
    <property type="match status" value="1"/>
</dbReference>
<dbReference type="InterPro" id="IPR029000">
    <property type="entry name" value="Cyclophilin-like_dom_sf"/>
</dbReference>
<gene>
    <name evidence="2" type="ORF">SAMN04488692_10843</name>
</gene>
<dbReference type="Pfam" id="PF04126">
    <property type="entry name" value="Cyclophil_like"/>
    <property type="match status" value="1"/>
</dbReference>
<evidence type="ECO:0000313" key="2">
    <source>
        <dbReference type="EMBL" id="SDL72615.1"/>
    </source>
</evidence>
<accession>A0A1G9MG20</accession>
<evidence type="ECO:0000313" key="3">
    <source>
        <dbReference type="Proteomes" id="UP000199476"/>
    </source>
</evidence>
<dbReference type="RefSeq" id="WP_089759557.1">
    <property type="nucleotide sequence ID" value="NZ_FNGO01000008.1"/>
</dbReference>
<evidence type="ECO:0000259" key="1">
    <source>
        <dbReference type="Pfam" id="PF04126"/>
    </source>
</evidence>
<protein>
    <recommendedName>
        <fullName evidence="1">Cyclophilin TM1367-like domain-containing protein</fullName>
    </recommendedName>
</protein>
<dbReference type="InterPro" id="IPR025658">
    <property type="entry name" value="Cyclophilin_TM1367"/>
</dbReference>
<dbReference type="EMBL" id="FNGO01000008">
    <property type="protein sequence ID" value="SDL72615.1"/>
    <property type="molecule type" value="Genomic_DNA"/>
</dbReference>
<organism evidence="2 3">
    <name type="scientific">Halarsenatibacter silvermanii</name>
    <dbReference type="NCBI Taxonomy" id="321763"/>
    <lineage>
        <taxon>Bacteria</taxon>
        <taxon>Bacillati</taxon>
        <taxon>Bacillota</taxon>
        <taxon>Clostridia</taxon>
        <taxon>Halanaerobiales</taxon>
        <taxon>Halarsenatibacteraceae</taxon>
        <taxon>Halarsenatibacter</taxon>
    </lineage>
</organism>
<reference evidence="2 3" key="1">
    <citation type="submission" date="2016-10" db="EMBL/GenBank/DDBJ databases">
        <authorList>
            <person name="de Groot N.N."/>
        </authorList>
    </citation>
    <scope>NUCLEOTIDE SEQUENCE [LARGE SCALE GENOMIC DNA]</scope>
    <source>
        <strain evidence="2 3">SLAS-1</strain>
    </source>
</reference>
<dbReference type="AlphaFoldDB" id="A0A1G9MG20"/>
<sequence>MAKKIIIEAGGLEAEAELYENEMAEKIWKELPIFGQARTWGDEIYFPVSLEAGEGETKAEVEIGELGYWNQGNAFCIFFGPTPSSTGEKPRPASPVTVFGRLKTDPERFKSVSVNEDVEVKRA</sequence>
<proteinExistence type="predicted"/>